<feature type="region of interest" description="Disordered" evidence="1">
    <location>
        <begin position="99"/>
        <end position="162"/>
    </location>
</feature>
<sequence>MLSVEAVWKYSRNRTEPFLMFRRTSLSAVADRLGSLVTGFSLILITQVIITISAGLMISGLRRHQHFRLTTSSGTRRPGKSERTRHKLSFLTVKSSLGRKKSRDTLQSISENAKNETEPSCADEQSERKPSEKVALPHATKQDAASATKSKGNNSASKTVNPAEAASSKELRLIKTVLVLAVIHVIMTFPSLIVFVAQNLIPELQPMKRYKNMYSLGGRIITISNTLNGMLNTFVYLTLNESFSKQEVGGVMSGLALCLVKAVTLTCL</sequence>
<evidence type="ECO:0000313" key="3">
    <source>
        <dbReference type="EMBL" id="GFO28896.1"/>
    </source>
</evidence>
<evidence type="ECO:0000256" key="2">
    <source>
        <dbReference type="SAM" id="Phobius"/>
    </source>
</evidence>
<keyword evidence="2" id="KW-0472">Membrane</keyword>
<name>A0AAV4C860_9GAST</name>
<keyword evidence="2" id="KW-1133">Transmembrane helix</keyword>
<evidence type="ECO:0008006" key="5">
    <source>
        <dbReference type="Google" id="ProtNLM"/>
    </source>
</evidence>
<feature type="transmembrane region" description="Helical" evidence="2">
    <location>
        <begin position="220"/>
        <end position="239"/>
    </location>
</feature>
<evidence type="ECO:0000313" key="4">
    <source>
        <dbReference type="Proteomes" id="UP000735302"/>
    </source>
</evidence>
<dbReference type="EMBL" id="BLXT01006094">
    <property type="protein sequence ID" value="GFO28896.1"/>
    <property type="molecule type" value="Genomic_DNA"/>
</dbReference>
<protein>
    <recommendedName>
        <fullName evidence="5">G-protein coupled receptors family 1 profile domain-containing protein</fullName>
    </recommendedName>
</protein>
<reference evidence="3 4" key="1">
    <citation type="journal article" date="2021" name="Elife">
        <title>Chloroplast acquisition without the gene transfer in kleptoplastic sea slugs, Plakobranchus ocellatus.</title>
        <authorList>
            <person name="Maeda T."/>
            <person name="Takahashi S."/>
            <person name="Yoshida T."/>
            <person name="Shimamura S."/>
            <person name="Takaki Y."/>
            <person name="Nagai Y."/>
            <person name="Toyoda A."/>
            <person name="Suzuki Y."/>
            <person name="Arimoto A."/>
            <person name="Ishii H."/>
            <person name="Satoh N."/>
            <person name="Nishiyama T."/>
            <person name="Hasebe M."/>
            <person name="Maruyama T."/>
            <person name="Minagawa J."/>
            <person name="Obokata J."/>
            <person name="Shigenobu S."/>
        </authorList>
    </citation>
    <scope>NUCLEOTIDE SEQUENCE [LARGE SCALE GENOMIC DNA]</scope>
</reference>
<feature type="transmembrane region" description="Helical" evidence="2">
    <location>
        <begin position="177"/>
        <end position="200"/>
    </location>
</feature>
<keyword evidence="4" id="KW-1185">Reference proteome</keyword>
<dbReference type="SUPFAM" id="SSF81321">
    <property type="entry name" value="Family A G protein-coupled receptor-like"/>
    <property type="match status" value="1"/>
</dbReference>
<dbReference type="Proteomes" id="UP000735302">
    <property type="component" value="Unassembled WGS sequence"/>
</dbReference>
<dbReference type="AlphaFoldDB" id="A0AAV4C860"/>
<accession>A0AAV4C860</accession>
<feature type="compositionally biased region" description="Polar residues" evidence="1">
    <location>
        <begin position="143"/>
        <end position="160"/>
    </location>
</feature>
<evidence type="ECO:0000256" key="1">
    <source>
        <dbReference type="SAM" id="MobiDB-lite"/>
    </source>
</evidence>
<dbReference type="Gene3D" id="1.20.1070.10">
    <property type="entry name" value="Rhodopsin 7-helix transmembrane proteins"/>
    <property type="match status" value="1"/>
</dbReference>
<gene>
    <name evidence="3" type="ORF">PoB_005540100</name>
</gene>
<comment type="caution">
    <text evidence="3">The sequence shown here is derived from an EMBL/GenBank/DDBJ whole genome shotgun (WGS) entry which is preliminary data.</text>
</comment>
<organism evidence="3 4">
    <name type="scientific">Plakobranchus ocellatus</name>
    <dbReference type="NCBI Taxonomy" id="259542"/>
    <lineage>
        <taxon>Eukaryota</taxon>
        <taxon>Metazoa</taxon>
        <taxon>Spiralia</taxon>
        <taxon>Lophotrochozoa</taxon>
        <taxon>Mollusca</taxon>
        <taxon>Gastropoda</taxon>
        <taxon>Heterobranchia</taxon>
        <taxon>Euthyneura</taxon>
        <taxon>Panpulmonata</taxon>
        <taxon>Sacoglossa</taxon>
        <taxon>Placobranchoidea</taxon>
        <taxon>Plakobranchidae</taxon>
        <taxon>Plakobranchus</taxon>
    </lineage>
</organism>
<feature type="transmembrane region" description="Helical" evidence="2">
    <location>
        <begin position="36"/>
        <end position="58"/>
    </location>
</feature>
<keyword evidence="2" id="KW-0812">Transmembrane</keyword>
<proteinExistence type="predicted"/>